<gene>
    <name evidence="2" type="ORF">LMH87_004161</name>
</gene>
<organism evidence="2 3">
    <name type="scientific">Akanthomyces muscarius</name>
    <name type="common">Entomopathogenic fungus</name>
    <name type="synonym">Lecanicillium muscarium</name>
    <dbReference type="NCBI Taxonomy" id="2231603"/>
    <lineage>
        <taxon>Eukaryota</taxon>
        <taxon>Fungi</taxon>
        <taxon>Dikarya</taxon>
        <taxon>Ascomycota</taxon>
        <taxon>Pezizomycotina</taxon>
        <taxon>Sordariomycetes</taxon>
        <taxon>Hypocreomycetidae</taxon>
        <taxon>Hypocreales</taxon>
        <taxon>Cordycipitaceae</taxon>
        <taxon>Akanthomyces</taxon>
    </lineage>
</organism>
<comment type="caution">
    <text evidence="2">The sequence shown here is derived from an EMBL/GenBank/DDBJ whole genome shotgun (WGS) entry which is preliminary data.</text>
</comment>
<reference evidence="2" key="1">
    <citation type="journal article" date="2023" name="Access Microbiol">
        <title>De-novo genome assembly for Akanthomyces muscarius, a biocontrol agent of insect agricultural pests.</title>
        <authorList>
            <person name="Erdos Z."/>
            <person name="Studholme D.J."/>
            <person name="Raymond B."/>
            <person name="Sharma M."/>
        </authorList>
    </citation>
    <scope>NUCLEOTIDE SEQUENCE</scope>
    <source>
        <strain evidence="2">Ve6</strain>
    </source>
</reference>
<evidence type="ECO:0000313" key="2">
    <source>
        <dbReference type="EMBL" id="KAJ4145306.1"/>
    </source>
</evidence>
<feature type="region of interest" description="Disordered" evidence="1">
    <location>
        <begin position="64"/>
        <end position="92"/>
    </location>
</feature>
<accession>A0A9W8UGS8</accession>
<evidence type="ECO:0000256" key="1">
    <source>
        <dbReference type="SAM" id="MobiDB-lite"/>
    </source>
</evidence>
<dbReference type="GeneID" id="80891320"/>
<name>A0A9W8UGS8_AKAMU</name>
<dbReference type="Proteomes" id="UP001144673">
    <property type="component" value="Chromosome 2"/>
</dbReference>
<protein>
    <submittedName>
        <fullName evidence="2">Uncharacterized protein</fullName>
    </submittedName>
</protein>
<evidence type="ECO:0000313" key="3">
    <source>
        <dbReference type="Proteomes" id="UP001144673"/>
    </source>
</evidence>
<dbReference type="EMBL" id="JAJHUN010000011">
    <property type="protein sequence ID" value="KAJ4145306.1"/>
    <property type="molecule type" value="Genomic_DNA"/>
</dbReference>
<sequence>MPSVGAVPSFQAKRCSLPKARLPAGRTRWTKAEECPSSKHIHLWGRQTSINILSVSAFTRRDGQASITHRASKSSSTEMGEESTGLSPINPAGQPTYLPMREALRQPLHGYCYLQQLDEPPKHFLQKIGMCVYVENHAARNANSSCVVARICISVQLEFEQELLRRPV</sequence>
<proteinExistence type="predicted"/>
<dbReference type="AlphaFoldDB" id="A0A9W8UGS8"/>
<feature type="compositionally biased region" description="Low complexity" evidence="1">
    <location>
        <begin position="73"/>
        <end position="87"/>
    </location>
</feature>
<dbReference type="KEGG" id="amus:LMH87_004161"/>
<dbReference type="RefSeq" id="XP_056048976.1">
    <property type="nucleotide sequence ID" value="XM_056195338.1"/>
</dbReference>
<keyword evidence="3" id="KW-1185">Reference proteome</keyword>